<dbReference type="EMBL" id="MT142030">
    <property type="protein sequence ID" value="QJA73474.1"/>
    <property type="molecule type" value="Genomic_DNA"/>
</dbReference>
<feature type="coiled-coil region" evidence="1">
    <location>
        <begin position="3"/>
        <end position="30"/>
    </location>
</feature>
<dbReference type="EMBL" id="MT141544">
    <property type="protein sequence ID" value="QJA65798.1"/>
    <property type="molecule type" value="Genomic_DNA"/>
</dbReference>
<name>A0A6M3JU00_9ZZZZ</name>
<evidence type="ECO:0000313" key="3">
    <source>
        <dbReference type="EMBL" id="QJA73474.1"/>
    </source>
</evidence>
<organism evidence="3">
    <name type="scientific">viral metagenome</name>
    <dbReference type="NCBI Taxonomy" id="1070528"/>
    <lineage>
        <taxon>unclassified sequences</taxon>
        <taxon>metagenomes</taxon>
        <taxon>organismal metagenomes</taxon>
    </lineage>
</organism>
<reference evidence="3" key="1">
    <citation type="submission" date="2020-03" db="EMBL/GenBank/DDBJ databases">
        <title>The deep terrestrial virosphere.</title>
        <authorList>
            <person name="Holmfeldt K."/>
            <person name="Nilsson E."/>
            <person name="Simone D."/>
            <person name="Lopez-Fernandez M."/>
            <person name="Wu X."/>
            <person name="de Brujin I."/>
            <person name="Lundin D."/>
            <person name="Andersson A."/>
            <person name="Bertilsson S."/>
            <person name="Dopson M."/>
        </authorList>
    </citation>
    <scope>NUCLEOTIDE SEQUENCE</scope>
    <source>
        <strain evidence="3">MM415A02338</strain>
        <strain evidence="2">MM415B00380</strain>
    </source>
</reference>
<accession>A0A6M3JU00</accession>
<proteinExistence type="predicted"/>
<sequence>MTLAELRALEAEIKEALEQATARRKAAEAATRPSPQWSIFLAERIGGKIHSSGAVEWKDGYLYRSISASKKHLLFETLHVARRLEILRALVDLEEARARGEFTDEAEGT</sequence>
<evidence type="ECO:0000256" key="1">
    <source>
        <dbReference type="SAM" id="Coils"/>
    </source>
</evidence>
<evidence type="ECO:0000313" key="2">
    <source>
        <dbReference type="EMBL" id="QJA65798.1"/>
    </source>
</evidence>
<dbReference type="AlphaFoldDB" id="A0A6M3JU00"/>
<gene>
    <name evidence="3" type="ORF">MM415A02338_0002</name>
    <name evidence="2" type="ORF">MM415B00380_0050</name>
</gene>
<protein>
    <submittedName>
        <fullName evidence="3">Uncharacterized protein</fullName>
    </submittedName>
</protein>
<keyword evidence="1" id="KW-0175">Coiled coil</keyword>